<evidence type="ECO:0000313" key="2">
    <source>
        <dbReference type="Proteomes" id="UP000830198"/>
    </source>
</evidence>
<name>A0ABY4I2X7_CHIFI</name>
<organism evidence="1 2">
    <name type="scientific">Chitinophaga filiformis</name>
    <name type="common">Myxococcus filiformis</name>
    <name type="synonym">Flexibacter filiformis</name>
    <dbReference type="NCBI Taxonomy" id="104663"/>
    <lineage>
        <taxon>Bacteria</taxon>
        <taxon>Pseudomonadati</taxon>
        <taxon>Bacteroidota</taxon>
        <taxon>Chitinophagia</taxon>
        <taxon>Chitinophagales</taxon>
        <taxon>Chitinophagaceae</taxon>
        <taxon>Chitinophaga</taxon>
    </lineage>
</organism>
<accession>A0ABY4I2X7</accession>
<keyword evidence="2" id="KW-1185">Reference proteome</keyword>
<sequence>MDTHELKVEYGGQQYLIQAGIEKIGHEYKISATVNGTEIIFYADDKQRLIPDYVEEAKHLNRELLDKIALTIEEECLQRDE</sequence>
<protein>
    <recommendedName>
        <fullName evidence="3">Phage protein</fullName>
    </recommendedName>
</protein>
<gene>
    <name evidence="1" type="ORF">MYF79_29520</name>
</gene>
<reference evidence="1 2" key="1">
    <citation type="submission" date="2022-04" db="EMBL/GenBank/DDBJ databases">
        <title>The arsenic-methylating capacity of Chitinophaga filiformis YT5 during chitin decomposition.</title>
        <authorList>
            <person name="Chen G."/>
            <person name="Liang Y."/>
        </authorList>
    </citation>
    <scope>NUCLEOTIDE SEQUENCE [LARGE SCALE GENOMIC DNA]</scope>
    <source>
        <strain evidence="1 2">YT5</strain>
    </source>
</reference>
<dbReference type="RefSeq" id="WP_247811444.1">
    <property type="nucleotide sequence ID" value="NZ_CP095855.1"/>
</dbReference>
<proteinExistence type="predicted"/>
<evidence type="ECO:0000313" key="1">
    <source>
        <dbReference type="EMBL" id="UPK69101.1"/>
    </source>
</evidence>
<dbReference type="EMBL" id="CP095855">
    <property type="protein sequence ID" value="UPK69101.1"/>
    <property type="molecule type" value="Genomic_DNA"/>
</dbReference>
<dbReference type="Proteomes" id="UP000830198">
    <property type="component" value="Chromosome"/>
</dbReference>
<evidence type="ECO:0008006" key="3">
    <source>
        <dbReference type="Google" id="ProtNLM"/>
    </source>
</evidence>